<organism evidence="3 4">
    <name type="scientific">Kwoniella newhampshirensis</name>
    <dbReference type="NCBI Taxonomy" id="1651941"/>
    <lineage>
        <taxon>Eukaryota</taxon>
        <taxon>Fungi</taxon>
        <taxon>Dikarya</taxon>
        <taxon>Basidiomycota</taxon>
        <taxon>Agaricomycotina</taxon>
        <taxon>Tremellomycetes</taxon>
        <taxon>Tremellales</taxon>
        <taxon>Cryptococcaceae</taxon>
        <taxon>Kwoniella</taxon>
    </lineage>
</organism>
<dbReference type="GeneID" id="92179458"/>
<protein>
    <recommendedName>
        <fullName evidence="5">SH3 domain-containing protein</fullName>
    </recommendedName>
</protein>
<feature type="compositionally biased region" description="Acidic residues" evidence="1">
    <location>
        <begin position="689"/>
        <end position="698"/>
    </location>
</feature>
<dbReference type="AlphaFoldDB" id="A0AAW0YQ84"/>
<sequence length="774" mass="82909">MIKTSRLGWRREGIGPPGLMVEDEFEAGPSRIPMDGERKNEEKQAECGACERQRRRRQQRQDATINSKTSSNRSHGSGPSLIRLIPPFLLPFMPVTSAVPAPPPASHRPNPPSPSITTSPTPTDPSLVRLDSRGVHYLTSVVTPSVLPTSVTEVDETALPYLLTQHSDGKWRKADGGWFLYGRRVASPTGTTNPVLAENGTDTDSTAEAAPTYAVKETLPNGWGSASSRTSIYKVPLIAVASVIMALAIVALIIFVVLRRRKRHRRAKRAKERLRRKALAAAGLKEDEINGSAAEAIFKEKLAELEKQHLAKKKKGGQAGIARTKVKGWNSKLRRRKGKKGNGEGDEQEGTIEVIPEGQEETEQEVHGIVNASPVEVGDGQSREEASTTARSSPLIGAGLNGSSTPTPVAEQAPSSIIDRNTTTTENIVTSPNPMLPTSYFPPAYRPASVRSFAVGRPSTTTAPTAGPSRSTVQMAAQGAAAEQSHILNGTEKTQAPGYYPAPATEDGEVALAIASRRDGKARVIDAPQEDDEADHEARARMAHVATDDKRVLEQLRLGASAPPALRVDHEQETDSGEQGQASAPEVQVDEQGFEMVNHEEREVTPGRTPTPYDSAFPPPPPKIVTRHSDVDDNYSPSPSVMVNESHLLPSAPPILGDVAAPSAPPGLDVEDDYDIPNAAVPSAPPLAFDEDAVEEEGGSASLGRSDLDNDQPLTDSPEPQLSSLEETEGDDDRSEDHESRRDSGMSLGLGVSGALPPRNGNGNGVLFLPRYEP</sequence>
<feature type="region of interest" description="Disordered" evidence="1">
    <location>
        <begin position="1"/>
        <end position="80"/>
    </location>
</feature>
<feature type="compositionally biased region" description="Polar residues" evidence="1">
    <location>
        <begin position="62"/>
        <end position="77"/>
    </location>
</feature>
<keyword evidence="2" id="KW-0472">Membrane</keyword>
<dbReference type="KEGG" id="kne:92179458"/>
<dbReference type="Proteomes" id="UP001388673">
    <property type="component" value="Unassembled WGS sequence"/>
</dbReference>
<accession>A0AAW0YQ84</accession>
<evidence type="ECO:0000313" key="3">
    <source>
        <dbReference type="EMBL" id="KAK8861380.1"/>
    </source>
</evidence>
<keyword evidence="2" id="KW-1133">Transmembrane helix</keyword>
<reference evidence="3 4" key="1">
    <citation type="journal article" date="2024" name="bioRxiv">
        <title>Comparative genomics of Cryptococcus and Kwoniella reveals pathogenesis evolution and contrasting karyotype dynamics via intercentromeric recombination or chromosome fusion.</title>
        <authorList>
            <person name="Coelho M.A."/>
            <person name="David-Palma M."/>
            <person name="Shea T."/>
            <person name="Bowers K."/>
            <person name="McGinley-Smith S."/>
            <person name="Mohammad A.W."/>
            <person name="Gnirke A."/>
            <person name="Yurkov A.M."/>
            <person name="Nowrousian M."/>
            <person name="Sun S."/>
            <person name="Cuomo C.A."/>
            <person name="Heitman J."/>
        </authorList>
    </citation>
    <scope>NUCLEOTIDE SEQUENCE [LARGE SCALE GENOMIC DNA]</scope>
    <source>
        <strain evidence="3 4">CBS 13917</strain>
    </source>
</reference>
<gene>
    <name evidence="3" type="ORF">IAR55_002199</name>
</gene>
<feature type="region of interest" description="Disordered" evidence="1">
    <location>
        <begin position="100"/>
        <end position="125"/>
    </location>
</feature>
<dbReference type="RefSeq" id="XP_066804005.1">
    <property type="nucleotide sequence ID" value="XM_066945316.1"/>
</dbReference>
<keyword evidence="2" id="KW-0812">Transmembrane</keyword>
<keyword evidence="4" id="KW-1185">Reference proteome</keyword>
<feature type="region of interest" description="Disordered" evidence="1">
    <location>
        <begin position="374"/>
        <end position="413"/>
    </location>
</feature>
<feature type="transmembrane region" description="Helical" evidence="2">
    <location>
        <begin position="237"/>
        <end position="258"/>
    </location>
</feature>
<comment type="caution">
    <text evidence="3">The sequence shown here is derived from an EMBL/GenBank/DDBJ whole genome shotgun (WGS) entry which is preliminary data.</text>
</comment>
<feature type="compositionally biased region" description="Basic and acidic residues" evidence="1">
    <location>
        <begin position="735"/>
        <end position="744"/>
    </location>
</feature>
<evidence type="ECO:0008006" key="5">
    <source>
        <dbReference type="Google" id="ProtNLM"/>
    </source>
</evidence>
<feature type="compositionally biased region" description="Low complexity" evidence="1">
    <location>
        <begin position="115"/>
        <end position="125"/>
    </location>
</feature>
<feature type="compositionally biased region" description="Polar residues" evidence="1">
    <location>
        <begin position="401"/>
        <end position="413"/>
    </location>
</feature>
<dbReference type="EMBL" id="JBCAWK010000004">
    <property type="protein sequence ID" value="KAK8861380.1"/>
    <property type="molecule type" value="Genomic_DNA"/>
</dbReference>
<name>A0AAW0YQ84_9TREE</name>
<evidence type="ECO:0000256" key="2">
    <source>
        <dbReference type="SAM" id="Phobius"/>
    </source>
</evidence>
<feature type="compositionally biased region" description="Basic and acidic residues" evidence="1">
    <location>
        <begin position="34"/>
        <end position="52"/>
    </location>
</feature>
<feature type="region of interest" description="Disordered" evidence="1">
    <location>
        <begin position="601"/>
        <end position="774"/>
    </location>
</feature>
<proteinExistence type="predicted"/>
<feature type="compositionally biased region" description="Pro residues" evidence="1">
    <location>
        <begin position="100"/>
        <end position="114"/>
    </location>
</feature>
<evidence type="ECO:0000313" key="4">
    <source>
        <dbReference type="Proteomes" id="UP001388673"/>
    </source>
</evidence>
<evidence type="ECO:0000256" key="1">
    <source>
        <dbReference type="SAM" id="MobiDB-lite"/>
    </source>
</evidence>
<feature type="region of interest" description="Disordered" evidence="1">
    <location>
        <begin position="328"/>
        <end position="351"/>
    </location>
</feature>
<feature type="compositionally biased region" description="Polar residues" evidence="1">
    <location>
        <begin position="712"/>
        <end position="725"/>
    </location>
</feature>
<feature type="region of interest" description="Disordered" evidence="1">
    <location>
        <begin position="560"/>
        <end position="587"/>
    </location>
</feature>